<proteinExistence type="predicted"/>
<evidence type="ECO:0000313" key="3">
    <source>
        <dbReference type="EMBL" id="EGZ21572.1"/>
    </source>
</evidence>
<dbReference type="InterPro" id="IPR052701">
    <property type="entry name" value="GAG_Ulvan_Degrading_Sulfatases"/>
</dbReference>
<dbReference type="STRING" id="1094619.G4Z420"/>
<dbReference type="InterPro" id="IPR000917">
    <property type="entry name" value="Sulfatase_N"/>
</dbReference>
<protein>
    <recommendedName>
        <fullName evidence="2">Sulfatase N-terminal domain-containing protein</fullName>
    </recommendedName>
</protein>
<evidence type="ECO:0000313" key="4">
    <source>
        <dbReference type="Proteomes" id="UP000002640"/>
    </source>
</evidence>
<reference evidence="3 4" key="1">
    <citation type="journal article" date="2006" name="Science">
        <title>Phytophthora genome sequences uncover evolutionary origins and mechanisms of pathogenesis.</title>
        <authorList>
            <person name="Tyler B.M."/>
            <person name="Tripathy S."/>
            <person name="Zhang X."/>
            <person name="Dehal P."/>
            <person name="Jiang R.H."/>
            <person name="Aerts A."/>
            <person name="Arredondo F.D."/>
            <person name="Baxter L."/>
            <person name="Bensasson D."/>
            <person name="Beynon J.L."/>
            <person name="Chapman J."/>
            <person name="Damasceno C.M."/>
            <person name="Dorrance A.E."/>
            <person name="Dou D."/>
            <person name="Dickerman A.W."/>
            <person name="Dubchak I.L."/>
            <person name="Garbelotto M."/>
            <person name="Gijzen M."/>
            <person name="Gordon S.G."/>
            <person name="Govers F."/>
            <person name="Grunwald N.J."/>
            <person name="Huang W."/>
            <person name="Ivors K.L."/>
            <person name="Jones R.W."/>
            <person name="Kamoun S."/>
            <person name="Krampis K."/>
            <person name="Lamour K.H."/>
            <person name="Lee M.K."/>
            <person name="McDonald W.H."/>
            <person name="Medina M."/>
            <person name="Meijer H.J."/>
            <person name="Nordberg E.K."/>
            <person name="Maclean D.J."/>
            <person name="Ospina-Giraldo M.D."/>
            <person name="Morris P.F."/>
            <person name="Phuntumart V."/>
            <person name="Putnam N.H."/>
            <person name="Rash S."/>
            <person name="Rose J.K."/>
            <person name="Sakihama Y."/>
            <person name="Salamov A.A."/>
            <person name="Savidor A."/>
            <person name="Scheuring C.F."/>
            <person name="Smith B.M."/>
            <person name="Sobral B.W."/>
            <person name="Terry A."/>
            <person name="Torto-Alalibo T.A."/>
            <person name="Win J."/>
            <person name="Xu Z."/>
            <person name="Zhang H."/>
            <person name="Grigoriev I.V."/>
            <person name="Rokhsar D.S."/>
            <person name="Boore J.L."/>
        </authorList>
    </citation>
    <scope>NUCLEOTIDE SEQUENCE [LARGE SCALE GENOMIC DNA]</scope>
    <source>
        <strain evidence="3 4">P6497</strain>
    </source>
</reference>
<dbReference type="InterPro" id="IPR017850">
    <property type="entry name" value="Alkaline_phosphatase_core_sf"/>
</dbReference>
<dbReference type="SUPFAM" id="SSF53649">
    <property type="entry name" value="Alkaline phosphatase-like"/>
    <property type="match status" value="1"/>
</dbReference>
<accession>G4Z420</accession>
<feature type="domain" description="Sulfatase N-terminal" evidence="2">
    <location>
        <begin position="296"/>
        <end position="627"/>
    </location>
</feature>
<dbReference type="PANTHER" id="PTHR43751">
    <property type="entry name" value="SULFATASE"/>
    <property type="match status" value="1"/>
</dbReference>
<organism evidence="3 4">
    <name type="scientific">Phytophthora sojae (strain P6497)</name>
    <name type="common">Soybean stem and root rot agent</name>
    <name type="synonym">Phytophthora megasperma f. sp. glycines</name>
    <dbReference type="NCBI Taxonomy" id="1094619"/>
    <lineage>
        <taxon>Eukaryota</taxon>
        <taxon>Sar</taxon>
        <taxon>Stramenopiles</taxon>
        <taxon>Oomycota</taxon>
        <taxon>Peronosporomycetes</taxon>
        <taxon>Peronosporales</taxon>
        <taxon>Peronosporaceae</taxon>
        <taxon>Phytophthora</taxon>
    </lineage>
</organism>
<dbReference type="Gene3D" id="3.40.720.10">
    <property type="entry name" value="Alkaline Phosphatase, subunit A"/>
    <property type="match status" value="1"/>
</dbReference>
<keyword evidence="1" id="KW-0812">Transmembrane</keyword>
<name>G4Z420_PHYSP</name>
<dbReference type="Pfam" id="PF00884">
    <property type="entry name" value="Sulfatase"/>
    <property type="match status" value="1"/>
</dbReference>
<dbReference type="KEGG" id="psoj:PHYSODRAFT_497370"/>
<feature type="transmembrane region" description="Helical" evidence="1">
    <location>
        <begin position="91"/>
        <end position="111"/>
    </location>
</feature>
<dbReference type="PANTHER" id="PTHR43751:SF3">
    <property type="entry name" value="SULFATASE N-TERMINAL DOMAIN-CONTAINING PROTEIN"/>
    <property type="match status" value="1"/>
</dbReference>
<keyword evidence="4" id="KW-1185">Reference proteome</keyword>
<gene>
    <name evidence="3" type="ORF">PHYSODRAFT_497370</name>
</gene>
<evidence type="ECO:0000259" key="2">
    <source>
        <dbReference type="Pfam" id="PF00884"/>
    </source>
</evidence>
<evidence type="ECO:0000256" key="1">
    <source>
        <dbReference type="SAM" id="Phobius"/>
    </source>
</evidence>
<dbReference type="AlphaFoldDB" id="G4Z420"/>
<dbReference type="InParanoid" id="G4Z420"/>
<sequence length="734" mass="81794">MAARAPWSGWAFVFGVVLLFFSVYRVSTLTSLITMYGTLKDCSLDVEIGALILGALQDSVCATYLCTALWINPLDLRVRRQQRVARVVRFVTSLVLFVFMAAPFVADLLLVRIRDMRFNFSLVEMAIHESKDVGAAEISSAEINQAYVSGALAAITATVFAAVRATNDWADLTRWSPTTAIVVAGTNCCSRRVGGVIAALVVLPILVLALSQASSALVAYAGLNATLNELFTHALFVSSQGFVPLIADGNIASAETYIHTATEEYELFEEDSLYRRTTGFHGPLAFDVKVEKDSPPNVLVVAVESFRFHDSHYLVGDDDPSNLFRGSNITVTPNFDRWAKRGVAFTNMWSSWRTSRSVESLLFAQVPYDSVADSGMTGGKVKYELNGLPQFFKAKGYDSYFTTGCKTDYDDWDTFLPSHGFDTVLSRDEMVQLAESNLGIMPDQWLGKEHRGFHWGVHDDLSFQLLGDLMVNQTKAQKERMAKGEAKKPLFITHYTISSHGPFKERPRWYAELEKPDFSALYDGMEFADFIKDYLEIRYFSDLELGKFLDRMSAAGVLEDTIVVVVGDHGHAPEVGSYIPEARDVSVHHVPGMLVAEGRLGDAAGTKIEDASEQYDILNTLADIVGVPEGGFLQDGVGRSLKRQVKFGERAVYSNNPSRKMSVIRGTERLRYDRAASSVLLHDARADHDMHVDLFPALPAEEQAEWNKWRDNGRQLTEYYTKRWDKRCLFAGKC</sequence>
<dbReference type="SMR" id="G4Z420"/>
<dbReference type="Proteomes" id="UP000002640">
    <property type="component" value="Unassembled WGS sequence"/>
</dbReference>
<feature type="transmembrane region" description="Helical" evidence="1">
    <location>
        <begin position="48"/>
        <end position="71"/>
    </location>
</feature>
<keyword evidence="1" id="KW-1133">Transmembrane helix</keyword>
<keyword evidence="1" id="KW-0472">Membrane</keyword>
<dbReference type="EMBL" id="JH159153">
    <property type="protein sequence ID" value="EGZ21572.1"/>
    <property type="molecule type" value="Genomic_DNA"/>
</dbReference>
<dbReference type="GeneID" id="20657433"/>
<feature type="transmembrane region" description="Helical" evidence="1">
    <location>
        <begin position="12"/>
        <end position="36"/>
    </location>
</feature>
<dbReference type="RefSeq" id="XP_009524289.1">
    <property type="nucleotide sequence ID" value="XM_009525994.1"/>
</dbReference>
<dbReference type="CDD" id="cd16015">
    <property type="entry name" value="LTA_synthase"/>
    <property type="match status" value="1"/>
</dbReference>
<feature type="transmembrane region" description="Helical" evidence="1">
    <location>
        <begin position="196"/>
        <end position="223"/>
    </location>
</feature>